<dbReference type="InterPro" id="IPR029033">
    <property type="entry name" value="His_PPase_superfam"/>
</dbReference>
<evidence type="ECO:0000256" key="2">
    <source>
        <dbReference type="PIRSR" id="PIRSR613078-2"/>
    </source>
</evidence>
<evidence type="ECO:0000313" key="5">
    <source>
        <dbReference type="Proteomes" id="UP000007350"/>
    </source>
</evidence>
<keyword evidence="3" id="KW-0472">Membrane</keyword>
<dbReference type="CDD" id="cd07067">
    <property type="entry name" value="HP_PGM_like"/>
    <property type="match status" value="1"/>
</dbReference>
<evidence type="ECO:0000256" key="1">
    <source>
        <dbReference type="PIRSR" id="PIRSR613078-1"/>
    </source>
</evidence>
<dbReference type="Gene3D" id="3.40.50.1240">
    <property type="entry name" value="Phosphoglycerate mutase-like"/>
    <property type="match status" value="1"/>
</dbReference>
<accession>K2NEC1</accession>
<dbReference type="InterPro" id="IPR050275">
    <property type="entry name" value="PGM_Phosphatase"/>
</dbReference>
<name>K2NEC1_TRYCR</name>
<keyword evidence="3" id="KW-0812">Transmembrane</keyword>
<dbReference type="Proteomes" id="UP000007350">
    <property type="component" value="Unassembled WGS sequence"/>
</dbReference>
<reference evidence="4 5" key="1">
    <citation type="journal article" date="2012" name="BMC Genomics">
        <title>Comparative genomic analysis of human infective Trypanosoma cruzi lineages with the bat-restricted subspecies T. cruzi marinkellei.</title>
        <authorList>
            <person name="Franzen O."/>
            <person name="Talavera-Lopez C."/>
            <person name="Ochaya S."/>
            <person name="Butler C.E."/>
            <person name="Messenger L.A."/>
            <person name="Lewis M.D."/>
            <person name="Llewellyn M.S."/>
            <person name="Marinkelle C.J."/>
            <person name="Tyler K.M."/>
            <person name="Miles M.A."/>
            <person name="Andersson B."/>
        </authorList>
    </citation>
    <scope>NUCLEOTIDE SEQUENCE [LARGE SCALE GENOMIC DNA]</scope>
    <source>
        <strain evidence="4 5">B7</strain>
    </source>
</reference>
<sequence length="254" mass="29340">LFLILLHIPHVSQKKGGVHKRGIVGFLFFFLFFFFFWFLFYFILLLNFNFFLRSFQWKGAFAVTFQLWFMSVVHICRHGQDEDNFEGLLNGRRDRPLTQLGREQASTLAQKLKERGMTYDIILTSPLKRANETARIIGEALSVHVETENELVEREFGVLTGKPIAQIRAYAGENVVQGDKVLYFLSVDGAETFDECYDRAARVLHRVDTTFAGKRVLLVCHGDIGKMLLAVKKKITWREGIMLPYFDNTSVLET</sequence>
<dbReference type="GO" id="GO:0005829">
    <property type="term" value="C:cytosol"/>
    <property type="evidence" value="ECO:0007669"/>
    <property type="project" value="TreeGrafter"/>
</dbReference>
<feature type="binding site" evidence="2">
    <location>
        <begin position="77"/>
        <end position="84"/>
    </location>
    <ligand>
        <name>substrate</name>
    </ligand>
</feature>
<feature type="transmembrane region" description="Helical" evidence="3">
    <location>
        <begin position="23"/>
        <end position="43"/>
    </location>
</feature>
<feature type="active site" description="Tele-phosphohistidine intermediate" evidence="1">
    <location>
        <position position="78"/>
    </location>
</feature>
<dbReference type="PANTHER" id="PTHR48100">
    <property type="entry name" value="BROAD-SPECIFICITY PHOSPHATASE YOR283W-RELATED"/>
    <property type="match status" value="1"/>
</dbReference>
<evidence type="ECO:0000313" key="4">
    <source>
        <dbReference type="EMBL" id="EKF27382.1"/>
    </source>
</evidence>
<dbReference type="Pfam" id="PF00300">
    <property type="entry name" value="His_Phos_1"/>
    <property type="match status" value="1"/>
</dbReference>
<dbReference type="SMART" id="SM00855">
    <property type="entry name" value="PGAM"/>
    <property type="match status" value="1"/>
</dbReference>
<keyword evidence="5" id="KW-1185">Reference proteome</keyword>
<feature type="binding site" evidence="2">
    <location>
        <position position="129"/>
    </location>
    <ligand>
        <name>substrate</name>
    </ligand>
</feature>
<proteinExistence type="predicted"/>
<keyword evidence="3" id="KW-1133">Transmembrane helix</keyword>
<dbReference type="GO" id="GO:0016791">
    <property type="term" value="F:phosphatase activity"/>
    <property type="evidence" value="ECO:0007669"/>
    <property type="project" value="TreeGrafter"/>
</dbReference>
<dbReference type="InterPro" id="IPR013078">
    <property type="entry name" value="His_Pase_superF_clade-1"/>
</dbReference>
<evidence type="ECO:0000256" key="3">
    <source>
        <dbReference type="SAM" id="Phobius"/>
    </source>
</evidence>
<dbReference type="OrthoDB" id="354304at2759"/>
<comment type="caution">
    <text evidence="4">The sequence shown here is derived from an EMBL/GenBank/DDBJ whole genome shotgun (WGS) entry which is preliminary data.</text>
</comment>
<gene>
    <name evidence="4" type="ORF">MOQ_008895</name>
</gene>
<dbReference type="EMBL" id="AHKC01018320">
    <property type="protein sequence ID" value="EKF27382.1"/>
    <property type="molecule type" value="Genomic_DNA"/>
</dbReference>
<feature type="active site" description="Proton donor/acceptor" evidence="1">
    <location>
        <position position="153"/>
    </location>
</feature>
<feature type="non-terminal residue" evidence="4">
    <location>
        <position position="1"/>
    </location>
</feature>
<dbReference type="InterPro" id="IPR001345">
    <property type="entry name" value="PG/BPGM_mutase_AS"/>
</dbReference>
<organism evidence="4 5">
    <name type="scientific">Trypanosoma cruzi marinkellei</name>
    <dbReference type="NCBI Taxonomy" id="85056"/>
    <lineage>
        <taxon>Eukaryota</taxon>
        <taxon>Discoba</taxon>
        <taxon>Euglenozoa</taxon>
        <taxon>Kinetoplastea</taxon>
        <taxon>Metakinetoplastina</taxon>
        <taxon>Trypanosomatida</taxon>
        <taxon>Trypanosomatidae</taxon>
        <taxon>Trypanosoma</taxon>
        <taxon>Schizotrypanum</taxon>
    </lineage>
</organism>
<dbReference type="PROSITE" id="PS00175">
    <property type="entry name" value="PG_MUTASE"/>
    <property type="match status" value="1"/>
</dbReference>
<dbReference type="AlphaFoldDB" id="K2NEC1"/>
<dbReference type="PANTHER" id="PTHR48100:SF44">
    <property type="entry name" value="PHOSPHATASE C1620.13-RELATED"/>
    <property type="match status" value="1"/>
</dbReference>
<dbReference type="SUPFAM" id="SSF53254">
    <property type="entry name" value="Phosphoglycerate mutase-like"/>
    <property type="match status" value="1"/>
</dbReference>
<protein>
    <submittedName>
        <fullName evidence="4">Phosphoglycerate mutase protein, putative</fullName>
    </submittedName>
</protein>